<dbReference type="Proteomes" id="UP000706926">
    <property type="component" value="Unassembled WGS sequence"/>
</dbReference>
<gene>
    <name evidence="1" type="ORF">J2Z18_002541</name>
</gene>
<dbReference type="GeneID" id="95404533"/>
<dbReference type="PIRSF" id="PIRSF031551">
    <property type="entry name" value="DUF1706"/>
    <property type="match status" value="1"/>
</dbReference>
<organism evidence="1 2">
    <name type="scientific">Paenibacillus lactis</name>
    <dbReference type="NCBI Taxonomy" id="228574"/>
    <lineage>
        <taxon>Bacteria</taxon>
        <taxon>Bacillati</taxon>
        <taxon>Bacillota</taxon>
        <taxon>Bacilli</taxon>
        <taxon>Bacillales</taxon>
        <taxon>Paenibacillaceae</taxon>
        <taxon>Paenibacillus</taxon>
    </lineage>
</organism>
<name>A0ABS4FB28_9BACL</name>
<keyword evidence="2" id="KW-1185">Reference proteome</keyword>
<evidence type="ECO:0008006" key="3">
    <source>
        <dbReference type="Google" id="ProtNLM"/>
    </source>
</evidence>
<dbReference type="RefSeq" id="WP_007127832.1">
    <property type="nucleotide sequence ID" value="NZ_BOSA01000005.1"/>
</dbReference>
<reference evidence="1 2" key="1">
    <citation type="submission" date="2021-03" db="EMBL/GenBank/DDBJ databases">
        <title>Genomic Encyclopedia of Type Strains, Phase IV (KMG-IV): sequencing the most valuable type-strain genomes for metagenomic binning, comparative biology and taxonomic classification.</title>
        <authorList>
            <person name="Goeker M."/>
        </authorList>
    </citation>
    <scope>NUCLEOTIDE SEQUENCE [LARGE SCALE GENOMIC DNA]</scope>
    <source>
        <strain evidence="1 2">DSM 15596</strain>
    </source>
</reference>
<sequence length="170" mass="20234">MPTYENKQALIDEIVRTYHLLDQEFDAVPKDRECYRVEEVDRTPHEMLAYQVGWLTLLLSWERDEFAGLEVITPSPLYKWNQLGLLYAHFYDTYAGSSLHELRALLQQRVEEVCQWIEQLEDEELFSPGKRKWAATSANWPICKWIHINSVAPFKSFRTKIRKWKKIVCV</sequence>
<dbReference type="PANTHER" id="PTHR40658:SF3">
    <property type="entry name" value="CLBS_DFSB FAMILY FOUR-HELIX BUNDLE PROTEIN"/>
    <property type="match status" value="1"/>
</dbReference>
<comment type="caution">
    <text evidence="1">The sequence shown here is derived from an EMBL/GenBank/DDBJ whole genome shotgun (WGS) entry which is preliminary data.</text>
</comment>
<dbReference type="InterPro" id="IPR012550">
    <property type="entry name" value="DUF1706"/>
</dbReference>
<protein>
    <recommendedName>
        <fullName evidence="3">ClbS/DfsB family four-helix bundle protein</fullName>
    </recommendedName>
</protein>
<accession>A0ABS4FB28</accession>
<dbReference type="PANTHER" id="PTHR40658">
    <property type="match status" value="1"/>
</dbReference>
<dbReference type="SUPFAM" id="SSF109854">
    <property type="entry name" value="DinB/YfiT-like putative metalloenzymes"/>
    <property type="match status" value="1"/>
</dbReference>
<dbReference type="EMBL" id="JAGGKI010000005">
    <property type="protein sequence ID" value="MBP1893439.1"/>
    <property type="molecule type" value="Genomic_DNA"/>
</dbReference>
<proteinExistence type="predicted"/>
<dbReference type="Gene3D" id="1.20.120.450">
    <property type="entry name" value="dinb family like domain"/>
    <property type="match status" value="1"/>
</dbReference>
<evidence type="ECO:0000313" key="2">
    <source>
        <dbReference type="Proteomes" id="UP000706926"/>
    </source>
</evidence>
<dbReference type="Pfam" id="PF08020">
    <property type="entry name" value="DUF1706"/>
    <property type="match status" value="1"/>
</dbReference>
<evidence type="ECO:0000313" key="1">
    <source>
        <dbReference type="EMBL" id="MBP1893439.1"/>
    </source>
</evidence>
<dbReference type="InterPro" id="IPR034660">
    <property type="entry name" value="DinB/YfiT-like"/>
</dbReference>